<dbReference type="AlphaFoldDB" id="A0A397W7V9"/>
<organism evidence="2 3">
    <name type="scientific">Gigaspora rosea</name>
    <dbReference type="NCBI Taxonomy" id="44941"/>
    <lineage>
        <taxon>Eukaryota</taxon>
        <taxon>Fungi</taxon>
        <taxon>Fungi incertae sedis</taxon>
        <taxon>Mucoromycota</taxon>
        <taxon>Glomeromycotina</taxon>
        <taxon>Glomeromycetes</taxon>
        <taxon>Diversisporales</taxon>
        <taxon>Gigasporaceae</taxon>
        <taxon>Gigaspora</taxon>
    </lineage>
</organism>
<gene>
    <name evidence="2" type="ORF">C2G38_2154912</name>
</gene>
<reference evidence="2 3" key="1">
    <citation type="submission" date="2018-06" db="EMBL/GenBank/DDBJ databases">
        <title>Comparative genomics reveals the genomic features of Rhizophagus irregularis, R. cerebriforme, R. diaphanum and Gigaspora rosea, and their symbiotic lifestyle signature.</title>
        <authorList>
            <person name="Morin E."/>
            <person name="San Clemente H."/>
            <person name="Chen E.C.H."/>
            <person name="De La Providencia I."/>
            <person name="Hainaut M."/>
            <person name="Kuo A."/>
            <person name="Kohler A."/>
            <person name="Murat C."/>
            <person name="Tang N."/>
            <person name="Roy S."/>
            <person name="Loubradou J."/>
            <person name="Henrissat B."/>
            <person name="Grigoriev I.V."/>
            <person name="Corradi N."/>
            <person name="Roux C."/>
            <person name="Martin F.M."/>
        </authorList>
    </citation>
    <scope>NUCLEOTIDE SEQUENCE [LARGE SCALE GENOMIC DNA]</scope>
    <source>
        <strain evidence="2 3">DAOM 194757</strain>
    </source>
</reference>
<dbReference type="Proteomes" id="UP000266673">
    <property type="component" value="Unassembled WGS sequence"/>
</dbReference>
<name>A0A397W7V9_9GLOM</name>
<comment type="caution">
    <text evidence="2">The sequence shown here is derived from an EMBL/GenBank/DDBJ whole genome shotgun (WGS) entry which is preliminary data.</text>
</comment>
<dbReference type="EMBL" id="QKWP01000033">
    <property type="protein sequence ID" value="RIB29647.1"/>
    <property type="molecule type" value="Genomic_DNA"/>
</dbReference>
<feature type="region of interest" description="Disordered" evidence="1">
    <location>
        <begin position="59"/>
        <end position="120"/>
    </location>
</feature>
<evidence type="ECO:0000256" key="1">
    <source>
        <dbReference type="SAM" id="MobiDB-lite"/>
    </source>
</evidence>
<keyword evidence="3" id="KW-1185">Reference proteome</keyword>
<evidence type="ECO:0000313" key="2">
    <source>
        <dbReference type="EMBL" id="RIB29647.1"/>
    </source>
</evidence>
<proteinExistence type="predicted"/>
<evidence type="ECO:0000313" key="3">
    <source>
        <dbReference type="Proteomes" id="UP000266673"/>
    </source>
</evidence>
<sequence length="120" mass="14100">MLKFDFLIKNPKLCIYSPNFNTQQIRFVTTKGEMMLTQQNIQRNLQRLSDDTHVYEITLAKQNRSDTKQTANTTTTTTPKRRHQSDDTKATTPKWQQRQSDDNTKELMTPVTYTNDEKVI</sequence>
<protein>
    <submittedName>
        <fullName evidence="2">Uncharacterized protein</fullName>
    </submittedName>
</protein>
<accession>A0A397W7V9</accession>
<feature type="compositionally biased region" description="Low complexity" evidence="1">
    <location>
        <begin position="68"/>
        <end position="78"/>
    </location>
</feature>